<name>A0A2I8VNP4_9EURY</name>
<dbReference type="EMBL" id="CP026309">
    <property type="protein sequence ID" value="AUV83533.1"/>
    <property type="molecule type" value="Genomic_DNA"/>
</dbReference>
<dbReference type="RefSeq" id="WP_103427222.1">
    <property type="nucleotide sequence ID" value="NZ_CP026309.1"/>
</dbReference>
<sequence length="183" mass="19138">MTADSESRASYDRLYLDATVLANLAVADLVGVVPETVDNPRTSYAVRAELDAGVVAGFEPLTRALAGLSDPLDESSTGDITVAGSLVRQRKPEFLDRLSRSEASVLYQAWAAGVPLATDDRDVRAVAATYGVPTTGSVGLVARAVERGVLSVEAADGALATWRDAGVSVPVDSVRELTTDDTD</sequence>
<dbReference type="AlphaFoldDB" id="A0A2I8VNP4"/>
<proteinExistence type="predicted"/>
<dbReference type="InterPro" id="IPR021799">
    <property type="entry name" value="PIN-like_prokaryotic"/>
</dbReference>
<dbReference type="GeneID" id="35594297"/>
<dbReference type="OrthoDB" id="340846at2157"/>
<protein>
    <recommendedName>
        <fullName evidence="3">Twitching motility protein PilT</fullName>
    </recommendedName>
</protein>
<dbReference type="Pfam" id="PF11848">
    <property type="entry name" value="DUF3368"/>
    <property type="match status" value="1"/>
</dbReference>
<gene>
    <name evidence="1" type="ORF">C2R22_19355</name>
</gene>
<organism evidence="1 2">
    <name type="scientific">Salinigranum rubrum</name>
    <dbReference type="NCBI Taxonomy" id="755307"/>
    <lineage>
        <taxon>Archaea</taxon>
        <taxon>Methanobacteriati</taxon>
        <taxon>Methanobacteriota</taxon>
        <taxon>Stenosarchaea group</taxon>
        <taxon>Halobacteria</taxon>
        <taxon>Halobacteriales</taxon>
        <taxon>Haloferacaceae</taxon>
        <taxon>Salinigranum</taxon>
    </lineage>
</organism>
<evidence type="ECO:0008006" key="3">
    <source>
        <dbReference type="Google" id="ProtNLM"/>
    </source>
</evidence>
<evidence type="ECO:0000313" key="2">
    <source>
        <dbReference type="Proteomes" id="UP000236584"/>
    </source>
</evidence>
<dbReference type="KEGG" id="srub:C2R22_19355"/>
<evidence type="ECO:0000313" key="1">
    <source>
        <dbReference type="EMBL" id="AUV83533.1"/>
    </source>
</evidence>
<dbReference type="Proteomes" id="UP000236584">
    <property type="component" value="Chromosome"/>
</dbReference>
<reference evidence="1 2" key="1">
    <citation type="submission" date="2018-01" db="EMBL/GenBank/DDBJ databases">
        <title>Complete genome sequence of Salinigranum rubrum GX10T, an extremely halophilic archaeon isolated from a marine solar saltern.</title>
        <authorList>
            <person name="Han S."/>
        </authorList>
    </citation>
    <scope>NUCLEOTIDE SEQUENCE [LARGE SCALE GENOMIC DNA]</scope>
    <source>
        <strain evidence="1 2">GX10</strain>
    </source>
</reference>
<keyword evidence="2" id="KW-1185">Reference proteome</keyword>
<accession>A0A2I8VNP4</accession>